<sequence>MVKGRKKQQLVIVYSWENPNEIINHDVSTQSIPTSIYDANNSGKHTTPTPPSNAKSATNHSFGDHYHHRPLVYTPSTHSLLRVFLDGAPTENHLGCTYSPVPITQSVERMNLASLQSASAVSWTTTDNAPIRPSEKQVKEKKQRRYK</sequence>
<dbReference type="EMBL" id="AVOT02095170">
    <property type="protein sequence ID" value="MBW0574900.1"/>
    <property type="molecule type" value="Genomic_DNA"/>
</dbReference>
<comment type="caution">
    <text evidence="2">The sequence shown here is derived from an EMBL/GenBank/DDBJ whole genome shotgun (WGS) entry which is preliminary data.</text>
</comment>
<evidence type="ECO:0000256" key="1">
    <source>
        <dbReference type="SAM" id="MobiDB-lite"/>
    </source>
</evidence>
<gene>
    <name evidence="2" type="ORF">O181_114615</name>
</gene>
<dbReference type="AlphaFoldDB" id="A0A9Q3K8S6"/>
<feature type="region of interest" description="Disordered" evidence="1">
    <location>
        <begin position="121"/>
        <end position="147"/>
    </location>
</feature>
<evidence type="ECO:0000313" key="2">
    <source>
        <dbReference type="EMBL" id="MBW0574900.1"/>
    </source>
</evidence>
<dbReference type="Proteomes" id="UP000765509">
    <property type="component" value="Unassembled WGS sequence"/>
</dbReference>
<name>A0A9Q3K8S6_9BASI</name>
<accession>A0A9Q3K8S6</accession>
<proteinExistence type="predicted"/>
<reference evidence="2" key="1">
    <citation type="submission" date="2021-03" db="EMBL/GenBank/DDBJ databases">
        <title>Draft genome sequence of rust myrtle Austropuccinia psidii MF-1, a brazilian biotype.</title>
        <authorList>
            <person name="Quecine M.C."/>
            <person name="Pachon D.M.R."/>
            <person name="Bonatelli M.L."/>
            <person name="Correr F.H."/>
            <person name="Franceschini L.M."/>
            <person name="Leite T.F."/>
            <person name="Margarido G.R.A."/>
            <person name="Almeida C.A."/>
            <person name="Ferrarezi J.A."/>
            <person name="Labate C.A."/>
        </authorList>
    </citation>
    <scope>NUCLEOTIDE SEQUENCE</scope>
    <source>
        <strain evidence="2">MF-1</strain>
    </source>
</reference>
<organism evidence="2 3">
    <name type="scientific">Austropuccinia psidii MF-1</name>
    <dbReference type="NCBI Taxonomy" id="1389203"/>
    <lineage>
        <taxon>Eukaryota</taxon>
        <taxon>Fungi</taxon>
        <taxon>Dikarya</taxon>
        <taxon>Basidiomycota</taxon>
        <taxon>Pucciniomycotina</taxon>
        <taxon>Pucciniomycetes</taxon>
        <taxon>Pucciniales</taxon>
        <taxon>Sphaerophragmiaceae</taxon>
        <taxon>Austropuccinia</taxon>
    </lineage>
</organism>
<protein>
    <submittedName>
        <fullName evidence="2">Uncharacterized protein</fullName>
    </submittedName>
</protein>
<keyword evidence="3" id="KW-1185">Reference proteome</keyword>
<evidence type="ECO:0000313" key="3">
    <source>
        <dbReference type="Proteomes" id="UP000765509"/>
    </source>
</evidence>